<dbReference type="SUPFAM" id="SSF51569">
    <property type="entry name" value="Aldolase"/>
    <property type="match status" value="2"/>
</dbReference>
<protein>
    <recommendedName>
        <fullName evidence="4 8">Transaldolase</fullName>
        <ecNumber evidence="3 8">2.2.1.2</ecNumber>
    </recommendedName>
</protein>
<dbReference type="GO" id="GO:0005737">
    <property type="term" value="C:cytoplasm"/>
    <property type="evidence" value="ECO:0007669"/>
    <property type="project" value="InterPro"/>
</dbReference>
<dbReference type="EC" id="2.2.1.2" evidence="3 8"/>
<comment type="similarity">
    <text evidence="2">Belongs to the transaldolase family. Type 1 subfamily.</text>
</comment>
<dbReference type="GO" id="GO:0004801">
    <property type="term" value="F:transaldolase activity"/>
    <property type="evidence" value="ECO:0007669"/>
    <property type="project" value="UniProtKB-EC"/>
</dbReference>
<evidence type="ECO:0000256" key="2">
    <source>
        <dbReference type="ARBA" id="ARBA00008012"/>
    </source>
</evidence>
<evidence type="ECO:0000256" key="3">
    <source>
        <dbReference type="ARBA" id="ARBA00013151"/>
    </source>
</evidence>
<comment type="caution">
    <text evidence="10">The sequence shown here is derived from an EMBL/GenBank/DDBJ whole genome shotgun (WGS) entry which is preliminary data.</text>
</comment>
<dbReference type="EMBL" id="JAIQCJ010000544">
    <property type="protein sequence ID" value="KAJ8795556.1"/>
    <property type="molecule type" value="Genomic_DNA"/>
</dbReference>
<dbReference type="FunFam" id="3.20.20.70:FF:000428">
    <property type="entry name" value="Predicted protein"/>
    <property type="match status" value="1"/>
</dbReference>
<keyword evidence="11" id="KW-1185">Reference proteome</keyword>
<comment type="pathway">
    <text evidence="1 8">Carbohydrate degradation; pentose phosphate pathway; D-glyceraldehyde 3-phosphate and beta-D-fructose 6-phosphate from D-ribose 5-phosphate and D-xylulose 5-phosphate (non-oxidative stage): step 2/3.</text>
</comment>
<reference evidence="10 11" key="1">
    <citation type="submission" date="2022-11" db="EMBL/GenBank/DDBJ databases">
        <title>Whole genome sequence of Eschrichtius robustus ER-17-0199.</title>
        <authorList>
            <person name="Bruniche-Olsen A."/>
            <person name="Black A.N."/>
            <person name="Fields C.J."/>
            <person name="Walden K."/>
            <person name="Dewoody J.A."/>
        </authorList>
    </citation>
    <scope>NUCLEOTIDE SEQUENCE [LARGE SCALE GENOMIC DNA]</scope>
    <source>
        <strain evidence="10">ER-17-0199</strain>
        <tissue evidence="10">Blubber</tissue>
    </source>
</reference>
<evidence type="ECO:0000256" key="6">
    <source>
        <dbReference type="ARBA" id="ARBA00023126"/>
    </source>
</evidence>
<evidence type="ECO:0000256" key="5">
    <source>
        <dbReference type="ARBA" id="ARBA00022679"/>
    </source>
</evidence>
<accession>A0AB34HV53</accession>
<dbReference type="Pfam" id="PF00923">
    <property type="entry name" value="TAL_FSA"/>
    <property type="match status" value="2"/>
</dbReference>
<dbReference type="InterPro" id="IPR013785">
    <property type="entry name" value="Aldolase_TIM"/>
</dbReference>
<dbReference type="GO" id="GO:0009052">
    <property type="term" value="P:pentose-phosphate shunt, non-oxidative branch"/>
    <property type="evidence" value="ECO:0007669"/>
    <property type="project" value="TreeGrafter"/>
</dbReference>
<dbReference type="InterPro" id="IPR018225">
    <property type="entry name" value="Transaldolase_AS"/>
</dbReference>
<dbReference type="Gene3D" id="3.20.20.70">
    <property type="entry name" value="Aldolase class I"/>
    <property type="match status" value="1"/>
</dbReference>
<comment type="function">
    <text evidence="8">Catalyzes the rate-limiting step of the non-oxidative phase in the pentose phosphate pathway. Catalyzes the reversible conversion of sedheptulose-7-phosphate and D-glyceraldehyde 3-phosphate into erythrose-4-phosphate and beta-D-fructose 6-phosphate.</text>
</comment>
<proteinExistence type="inferred from homology"/>
<dbReference type="NCBIfam" id="TIGR00874">
    <property type="entry name" value="talAB"/>
    <property type="match status" value="1"/>
</dbReference>
<dbReference type="AlphaFoldDB" id="A0AB34HV53"/>
<dbReference type="GO" id="GO:0005975">
    <property type="term" value="P:carbohydrate metabolic process"/>
    <property type="evidence" value="ECO:0007669"/>
    <property type="project" value="InterPro"/>
</dbReference>
<dbReference type="Proteomes" id="UP001159641">
    <property type="component" value="Unassembled WGS sequence"/>
</dbReference>
<evidence type="ECO:0000313" key="11">
    <source>
        <dbReference type="Proteomes" id="UP001159641"/>
    </source>
</evidence>
<gene>
    <name evidence="10" type="ORF">J1605_002318</name>
</gene>
<dbReference type="CDD" id="cd00957">
    <property type="entry name" value="Transaldolase_TalAB"/>
    <property type="match status" value="1"/>
</dbReference>
<evidence type="ECO:0000256" key="9">
    <source>
        <dbReference type="SAM" id="MobiDB-lite"/>
    </source>
</evidence>
<dbReference type="PANTHER" id="PTHR10683:SF18">
    <property type="entry name" value="TRANSALDOLASE"/>
    <property type="match status" value="1"/>
</dbReference>
<keyword evidence="5 8" id="KW-0808">Transferase</keyword>
<dbReference type="InterPro" id="IPR001585">
    <property type="entry name" value="TAL/FSA"/>
</dbReference>
<organism evidence="10 11">
    <name type="scientific">Eschrichtius robustus</name>
    <name type="common">California gray whale</name>
    <name type="synonym">Eschrichtius gibbosus</name>
    <dbReference type="NCBI Taxonomy" id="9764"/>
    <lineage>
        <taxon>Eukaryota</taxon>
        <taxon>Metazoa</taxon>
        <taxon>Chordata</taxon>
        <taxon>Craniata</taxon>
        <taxon>Vertebrata</taxon>
        <taxon>Euteleostomi</taxon>
        <taxon>Mammalia</taxon>
        <taxon>Eutheria</taxon>
        <taxon>Laurasiatheria</taxon>
        <taxon>Artiodactyla</taxon>
        <taxon>Whippomorpha</taxon>
        <taxon>Cetacea</taxon>
        <taxon>Mysticeti</taxon>
        <taxon>Eschrichtiidae</taxon>
        <taxon>Eschrichtius</taxon>
    </lineage>
</organism>
<keyword evidence="6 8" id="KW-0570">Pentose shunt</keyword>
<dbReference type="InterPro" id="IPR004730">
    <property type="entry name" value="Transaldolase_1"/>
</dbReference>
<dbReference type="HAMAP" id="MF_00492">
    <property type="entry name" value="Transaldolase_1"/>
    <property type="match status" value="1"/>
</dbReference>
<keyword evidence="7" id="KW-0704">Schiff base</keyword>
<name>A0AB34HV53_ESCRO</name>
<dbReference type="PANTHER" id="PTHR10683">
    <property type="entry name" value="TRANSALDOLASE"/>
    <property type="match status" value="1"/>
</dbReference>
<comment type="catalytic activity">
    <reaction evidence="8">
        <text>D-sedoheptulose 7-phosphate + D-glyceraldehyde 3-phosphate = D-erythrose 4-phosphate + beta-D-fructose 6-phosphate</text>
        <dbReference type="Rhea" id="RHEA:17053"/>
        <dbReference type="ChEBI" id="CHEBI:16897"/>
        <dbReference type="ChEBI" id="CHEBI:57483"/>
        <dbReference type="ChEBI" id="CHEBI:57634"/>
        <dbReference type="ChEBI" id="CHEBI:59776"/>
        <dbReference type="EC" id="2.2.1.2"/>
    </reaction>
</comment>
<evidence type="ECO:0000256" key="4">
    <source>
        <dbReference type="ARBA" id="ARBA00018292"/>
    </source>
</evidence>
<evidence type="ECO:0000313" key="10">
    <source>
        <dbReference type="EMBL" id="KAJ8795556.1"/>
    </source>
</evidence>
<evidence type="ECO:0000256" key="1">
    <source>
        <dbReference type="ARBA" id="ARBA00004857"/>
    </source>
</evidence>
<dbReference type="PROSITE" id="PS01054">
    <property type="entry name" value="TRANSALDOLASE_1"/>
    <property type="match status" value="1"/>
</dbReference>
<feature type="region of interest" description="Disordered" evidence="9">
    <location>
        <begin position="438"/>
        <end position="457"/>
    </location>
</feature>
<evidence type="ECO:0000256" key="8">
    <source>
        <dbReference type="RuleBase" id="RU000501"/>
    </source>
</evidence>
<dbReference type="PROSITE" id="PS00958">
    <property type="entry name" value="TRANSALDOLASE_2"/>
    <property type="match status" value="1"/>
</dbReference>
<sequence>MSGSPVKRQRMESALDQLKQFTTVVADTGDFHAIDEYKPQDATTNPSLILAAAQMPTYQELVEEAVAHGRRLGGCVCDGCSVHWAALPPPCATRCPPLPILAASLSLLGIPGIGDKLVPLVITRLALLPSQEEQITNATDKLFVLFGAEILKKIPGRVSTEVDARLSFDKDAMVARAQRLIDLYKEAGISKDRILIKLSSTWEGIQAGKQLEEQHGVHCNMTLLFSFAQAVACAEAGVTLISPFVGRILDWHVANTDKKSFEPLEDPGVKSVTKIYNYYKKFGYETVVMGASFRNTGEIKALAGCDFLTISPQLLGELLKDHSKLAPTLSVKAAQASDLEKVHLDEKAFRWLHNEDRMAVEKLSDGIRRFAADAVKLERMLTAVLAELGGRVPGALWSCAGAGPAERSLCVSASCCRDGPRAPEPLHAALGRRHSRDLPQAPGSCGAMAPPCGDSVA</sequence>
<evidence type="ECO:0000256" key="7">
    <source>
        <dbReference type="ARBA" id="ARBA00023270"/>
    </source>
</evidence>